<sequence length="79" mass="8824">MIIMIEGYIRFLRCHEVDTPKYKDITNVLKVVNEINHVSGHIVEDQNEEVATLEAAATERPSTSTALARCGRGQRVATL</sequence>
<evidence type="ECO:0008006" key="3">
    <source>
        <dbReference type="Google" id="ProtNLM"/>
    </source>
</evidence>
<comment type="caution">
    <text evidence="1">The sequence shown here is derived from an EMBL/GenBank/DDBJ whole genome shotgun (WGS) entry which is preliminary data.</text>
</comment>
<proteinExistence type="predicted"/>
<gene>
    <name evidence="1" type="ORF">SO802_021431</name>
</gene>
<reference evidence="1 2" key="1">
    <citation type="submission" date="2024-01" db="EMBL/GenBank/DDBJ databases">
        <title>A telomere-to-telomere, gap-free genome of sweet tea (Lithocarpus litseifolius).</title>
        <authorList>
            <person name="Zhou J."/>
        </authorList>
    </citation>
    <scope>NUCLEOTIDE SEQUENCE [LARGE SCALE GENOMIC DNA]</scope>
    <source>
        <strain evidence="1">Zhou-2022a</strain>
        <tissue evidence="1">Leaf</tissue>
    </source>
</reference>
<dbReference type="EMBL" id="JAZDWU010000007">
    <property type="protein sequence ID" value="KAK9996745.1"/>
    <property type="molecule type" value="Genomic_DNA"/>
</dbReference>
<accession>A0AAW2CIC2</accession>
<keyword evidence="2" id="KW-1185">Reference proteome</keyword>
<dbReference type="Proteomes" id="UP001459277">
    <property type="component" value="Unassembled WGS sequence"/>
</dbReference>
<evidence type="ECO:0000313" key="2">
    <source>
        <dbReference type="Proteomes" id="UP001459277"/>
    </source>
</evidence>
<evidence type="ECO:0000313" key="1">
    <source>
        <dbReference type="EMBL" id="KAK9996745.1"/>
    </source>
</evidence>
<dbReference type="AlphaFoldDB" id="A0AAW2CIC2"/>
<organism evidence="1 2">
    <name type="scientific">Lithocarpus litseifolius</name>
    <dbReference type="NCBI Taxonomy" id="425828"/>
    <lineage>
        <taxon>Eukaryota</taxon>
        <taxon>Viridiplantae</taxon>
        <taxon>Streptophyta</taxon>
        <taxon>Embryophyta</taxon>
        <taxon>Tracheophyta</taxon>
        <taxon>Spermatophyta</taxon>
        <taxon>Magnoliopsida</taxon>
        <taxon>eudicotyledons</taxon>
        <taxon>Gunneridae</taxon>
        <taxon>Pentapetalae</taxon>
        <taxon>rosids</taxon>
        <taxon>fabids</taxon>
        <taxon>Fagales</taxon>
        <taxon>Fagaceae</taxon>
        <taxon>Lithocarpus</taxon>
    </lineage>
</organism>
<name>A0AAW2CIC2_9ROSI</name>
<protein>
    <recommendedName>
        <fullName evidence="3">t-SNARE coiled-coil homology domain-containing protein</fullName>
    </recommendedName>
</protein>